<feature type="domain" description="Thymidylate synthase/dCMP hydroxymethylase" evidence="3">
    <location>
        <begin position="272"/>
        <end position="410"/>
    </location>
</feature>
<dbReference type="OrthoDB" id="427400at2"/>
<dbReference type="PANTHER" id="PTHR11548">
    <property type="entry name" value="THYMIDYLATE SYNTHASE 1"/>
    <property type="match status" value="1"/>
</dbReference>
<dbReference type="InterPro" id="IPR025595">
    <property type="entry name" value="PterinBD-DUF4346"/>
</dbReference>
<evidence type="ECO:0000259" key="4">
    <source>
        <dbReference type="Pfam" id="PF14251"/>
    </source>
</evidence>
<dbReference type="GO" id="GO:0004799">
    <property type="term" value="F:thymidylate synthase activity"/>
    <property type="evidence" value="ECO:0007669"/>
    <property type="project" value="TreeGrafter"/>
</dbReference>
<reference evidence="6" key="1">
    <citation type="journal article" date="2011" name="MBio">
        <title>Novel metabolic attributes of the genus Cyanothece, comprising a group of unicellular nitrogen-fixing Cyanobacteria.</title>
        <authorList>
            <person name="Bandyopadhyay A."/>
            <person name="Elvitigala T."/>
            <person name="Welsh E."/>
            <person name="Stockel J."/>
            <person name="Liberton M."/>
            <person name="Min H."/>
            <person name="Sherman L.A."/>
            <person name="Pakrasi H.B."/>
        </authorList>
    </citation>
    <scope>NUCLEOTIDE SEQUENCE [LARGE SCALE GENOMIC DNA]</scope>
    <source>
        <strain evidence="6">PCC 7822</strain>
    </source>
</reference>
<sequence>MTVTQSEKKHKYQPYTKPNQLICGYGKIAIITGWTVKQSLAKYLSSNEFAVIGNLYSPTRGISPLIRNLLANPHVRYLVILNGTKEDKNAGGCECLLDFFRNGFTEGTSDTGKHCWIIKSSVTGYIDIEIPSQVLEKLRESIDYQEVKSISQAVEVVKNYAQKNSLEPWGESLVFPEVKVTPTVLPGPRYGHRIEGKTIAETWVKILHCIKTTGIIRPTQYGQWQELIDLMAVVTDEPLDFYFPEPNYLPIERKFIQDYISQILEDAPQREGVKYTYGQRLRSWFGRDQIEQAIEKLAAEKDSSRVVMSLWDVEDYENNDSPPCLNHIWLRIVDNELSLTATFRSNDMFSAWPANAMGLRALQQHILDNIIQKSDDSLKMGSLIIVSQSAHIYSDCWEYAERLIEEQYSKICQQRDFDDPNGSFVISLQDDIIIVEHTTPGTGEVVNCYTGKSARKLYQQIASNCPSLQVEHAMYLGTELQKAEMALSNTQAYFYIQDQPLIKKN</sequence>
<dbReference type="EMBL" id="CP002198">
    <property type="protein sequence ID" value="ADN13045.1"/>
    <property type="molecule type" value="Genomic_DNA"/>
</dbReference>
<dbReference type="GO" id="GO:0005829">
    <property type="term" value="C:cytosol"/>
    <property type="evidence" value="ECO:0007669"/>
    <property type="project" value="TreeGrafter"/>
</dbReference>
<dbReference type="CDD" id="cd00351">
    <property type="entry name" value="TS_Pyrimidine_HMase"/>
    <property type="match status" value="1"/>
</dbReference>
<protein>
    <submittedName>
        <fullName evidence="5">Thymidylate synthase</fullName>
    </submittedName>
</protein>
<dbReference type="RefSeq" id="WP_013321153.1">
    <property type="nucleotide sequence ID" value="NC_014501.1"/>
</dbReference>
<evidence type="ECO:0000313" key="6">
    <source>
        <dbReference type="Proteomes" id="UP000008206"/>
    </source>
</evidence>
<gene>
    <name evidence="5" type="ordered locus">Cyan7822_1036</name>
</gene>
<dbReference type="Gene3D" id="3.30.572.10">
    <property type="entry name" value="Thymidylate synthase/dCMP hydroxymethylase domain"/>
    <property type="match status" value="1"/>
</dbReference>
<dbReference type="AlphaFoldDB" id="E0UER5"/>
<dbReference type="eggNOG" id="COG0207">
    <property type="taxonomic scope" value="Bacteria"/>
</dbReference>
<keyword evidence="2" id="KW-0808">Transferase</keyword>
<dbReference type="STRING" id="497965.Cyan7822_1036"/>
<keyword evidence="1" id="KW-0489">Methyltransferase</keyword>
<dbReference type="InterPro" id="IPR023451">
    <property type="entry name" value="Thymidate_synth/dCMP_Mease_dom"/>
</dbReference>
<accession>E0UER5</accession>
<evidence type="ECO:0000313" key="5">
    <source>
        <dbReference type="EMBL" id="ADN13045.1"/>
    </source>
</evidence>
<dbReference type="GO" id="GO:0006231">
    <property type="term" value="P:dTMP biosynthetic process"/>
    <property type="evidence" value="ECO:0007669"/>
    <property type="project" value="TreeGrafter"/>
</dbReference>
<dbReference type="HOGENOM" id="CLU_042142_0_0_3"/>
<dbReference type="GO" id="GO:0032259">
    <property type="term" value="P:methylation"/>
    <property type="evidence" value="ECO:0007669"/>
    <property type="project" value="UniProtKB-KW"/>
</dbReference>
<feature type="domain" description="DUF4346" evidence="4">
    <location>
        <begin position="419"/>
        <end position="498"/>
    </location>
</feature>
<dbReference type="Pfam" id="PF00303">
    <property type="entry name" value="Thymidylat_synt"/>
    <property type="match status" value="1"/>
</dbReference>
<dbReference type="Pfam" id="PF14251">
    <property type="entry name" value="PterinBD-DUF4346"/>
    <property type="match status" value="1"/>
</dbReference>
<dbReference type="KEGG" id="cyj:Cyan7822_1036"/>
<dbReference type="InterPro" id="IPR036926">
    <property type="entry name" value="Thymidate_synth/dCMP_Mease_sf"/>
</dbReference>
<proteinExistence type="predicted"/>
<evidence type="ECO:0000256" key="2">
    <source>
        <dbReference type="ARBA" id="ARBA00022679"/>
    </source>
</evidence>
<evidence type="ECO:0000256" key="1">
    <source>
        <dbReference type="ARBA" id="ARBA00022603"/>
    </source>
</evidence>
<dbReference type="SUPFAM" id="SSF55831">
    <property type="entry name" value="Thymidylate synthase/dCMP hydroxymethylase"/>
    <property type="match status" value="1"/>
</dbReference>
<dbReference type="Proteomes" id="UP000008206">
    <property type="component" value="Chromosome"/>
</dbReference>
<name>E0UER5_GLOV7</name>
<organism evidence="5 6">
    <name type="scientific">Gloeothece verrucosa (strain PCC 7822)</name>
    <name type="common">Cyanothece sp. (strain PCC 7822)</name>
    <dbReference type="NCBI Taxonomy" id="497965"/>
    <lineage>
        <taxon>Bacteria</taxon>
        <taxon>Bacillati</taxon>
        <taxon>Cyanobacteriota</taxon>
        <taxon>Cyanophyceae</taxon>
        <taxon>Oscillatoriophycideae</taxon>
        <taxon>Chroococcales</taxon>
        <taxon>Aphanothecaceae</taxon>
        <taxon>Gloeothece</taxon>
        <taxon>Gloeothece verrucosa</taxon>
    </lineage>
</organism>
<keyword evidence="6" id="KW-1185">Reference proteome</keyword>
<evidence type="ECO:0000259" key="3">
    <source>
        <dbReference type="Pfam" id="PF00303"/>
    </source>
</evidence>
<dbReference type="PANTHER" id="PTHR11548:SF1">
    <property type="entry name" value="THYMIDYLATE SYNTHASE 1"/>
    <property type="match status" value="1"/>
</dbReference>
<dbReference type="InterPro" id="IPR045097">
    <property type="entry name" value="Thymidate_synth/dCMP_Mease"/>
</dbReference>